<keyword evidence="2" id="KW-1185">Reference proteome</keyword>
<dbReference type="Proteomes" id="UP001152795">
    <property type="component" value="Unassembled WGS sequence"/>
</dbReference>
<dbReference type="PROSITE" id="PS50948">
    <property type="entry name" value="PAN"/>
    <property type="match status" value="1"/>
</dbReference>
<comment type="caution">
    <text evidence="1">The sequence shown here is derived from an EMBL/GenBank/DDBJ whole genome shotgun (WGS) entry which is preliminary data.</text>
</comment>
<dbReference type="InterPro" id="IPR003609">
    <property type="entry name" value="Pan_app"/>
</dbReference>
<protein>
    <submittedName>
        <fullName evidence="1">Uncharacterized protein</fullName>
    </submittedName>
</protein>
<accession>A0A6S7JSQ6</accession>
<gene>
    <name evidence="1" type="ORF">PACLA_8A004749</name>
</gene>
<dbReference type="Gene3D" id="3.50.4.10">
    <property type="entry name" value="Hepatocyte Growth Factor"/>
    <property type="match status" value="1"/>
</dbReference>
<dbReference type="OrthoDB" id="5945417at2759"/>
<dbReference type="EMBL" id="CACRXK020010493">
    <property type="protein sequence ID" value="CAB4019502.1"/>
    <property type="molecule type" value="Genomic_DNA"/>
</dbReference>
<evidence type="ECO:0000313" key="1">
    <source>
        <dbReference type="EMBL" id="CAB4019502.1"/>
    </source>
</evidence>
<organism evidence="1 2">
    <name type="scientific">Paramuricea clavata</name>
    <name type="common">Red gorgonian</name>
    <name type="synonym">Violescent sea-whip</name>
    <dbReference type="NCBI Taxonomy" id="317549"/>
    <lineage>
        <taxon>Eukaryota</taxon>
        <taxon>Metazoa</taxon>
        <taxon>Cnidaria</taxon>
        <taxon>Anthozoa</taxon>
        <taxon>Octocorallia</taxon>
        <taxon>Malacalcyonacea</taxon>
        <taxon>Plexauridae</taxon>
        <taxon>Paramuricea</taxon>
    </lineage>
</organism>
<proteinExistence type="predicted"/>
<sequence>MFGQIVIIHRPGVVASIFIAEVFVNTNNAENVPGKAAISNTQHRTSRWPDRVIDSDINRYWFITRGGIVQEKTLRVELAGEFNIVMIYIITEVLMQIELKLGLSEDFTLQKHCIPGLHDLTLFAGYHFFCVERTLTKYIHIHQYDKERQMQMSEILAFEKTKRKWRICADHTEMKFDLKTTTVVEDFEIRGNQWYSLYDEKQMKYLQFREKAPKPTASCQLWLKRKHPKLQDGIVSGILCLRNTTHDCAATFDVDIRRCTAYYIYHFASLRSTTKYKFCFEPAAISTNGQHPAISSAVPNYALSDKIFQTETEVAKSYQCLVMCQLDTRCKSFNFSQKEKICEMNTATKKEFPRSYGPRNNYSYYHLSSGIIKVARRRNEL</sequence>
<dbReference type="Pfam" id="PF00024">
    <property type="entry name" value="PAN_1"/>
    <property type="match status" value="1"/>
</dbReference>
<name>A0A6S7JSQ6_PARCT</name>
<dbReference type="AlphaFoldDB" id="A0A6S7JSQ6"/>
<dbReference type="CDD" id="cd01099">
    <property type="entry name" value="PAN_AP_HGF"/>
    <property type="match status" value="1"/>
</dbReference>
<dbReference type="SUPFAM" id="SSF57414">
    <property type="entry name" value="Hairpin loop containing domain-like"/>
    <property type="match status" value="1"/>
</dbReference>
<evidence type="ECO:0000313" key="2">
    <source>
        <dbReference type="Proteomes" id="UP001152795"/>
    </source>
</evidence>
<reference evidence="1" key="1">
    <citation type="submission" date="2020-04" db="EMBL/GenBank/DDBJ databases">
        <authorList>
            <person name="Alioto T."/>
            <person name="Alioto T."/>
            <person name="Gomez Garrido J."/>
        </authorList>
    </citation>
    <scope>NUCLEOTIDE SEQUENCE</scope>
    <source>
        <strain evidence="1">A484AB</strain>
    </source>
</reference>